<dbReference type="PROSITE" id="PS51749">
    <property type="entry name" value="HNH_CAS9"/>
    <property type="match status" value="1"/>
</dbReference>
<keyword evidence="15" id="KW-1185">Reference proteome</keyword>
<dbReference type="InterPro" id="IPR028629">
    <property type="entry name" value="Cas9"/>
</dbReference>
<dbReference type="Pfam" id="PF18541">
    <property type="entry name" value="RuvC_III"/>
    <property type="match status" value="1"/>
</dbReference>
<comment type="similarity">
    <text evidence="12">Belongs to the CRISPR-associated Cas9 family.</text>
</comment>
<feature type="active site" description="For RuvC-like nuclease domain" evidence="12">
    <location>
        <position position="16"/>
    </location>
</feature>
<comment type="subunit">
    <text evidence="11 12">Monomer. Binds crRNA and tracrRNA.</text>
</comment>
<dbReference type="Pfam" id="PF13395">
    <property type="entry name" value="HNH_4"/>
    <property type="match status" value="1"/>
</dbReference>
<keyword evidence="3 12" id="KW-0479">Metal-binding</keyword>
<dbReference type="GO" id="GO:0004519">
    <property type="term" value="F:endonuclease activity"/>
    <property type="evidence" value="ECO:0007669"/>
    <property type="project" value="UniProtKB-KW"/>
</dbReference>
<dbReference type="EC" id="3.1.-.-" evidence="12"/>
<comment type="function">
    <text evidence="12">CRISPR (clustered regularly interspaced short palindromic repeat) is an adaptive immune system that provides protection against mobile genetic elements (viruses, transposable elements and conjugative plasmids). CRISPR clusters contain spacers, sequences complementary to antecedent mobile elements, and target invading nucleic acids. CRISPR clusters are transcribed and processed into CRISPR RNA (crRNA). In type II CRISPR systems correct processing of pre-crRNA requires a trans-encoded small RNA (tracrRNA), endogenous ribonuclease 3 (rnc) and this protein. The tracrRNA serves as a guide for ribonuclease 3-aided processing of pre-crRNA. Subsequently Cas9/crRNA/tracrRNA endonucleolytically cleaves linear or circular dsDNA target complementary to the spacer; Cas9 is inactive in the absence of the 2 guide RNAs (gRNA). Cas9 recognizes the protospacer adjacent motif (PAM) in the CRISPR repeat sequences to help distinguish self versus nonself, as targets within the bacterial CRISPR locus do not have PAMs. PAM recognition is also required for catalytic activity.</text>
</comment>
<accession>A0ABV4CSD6</accession>
<dbReference type="SMART" id="SM00507">
    <property type="entry name" value="HNHc"/>
    <property type="match status" value="1"/>
</dbReference>
<dbReference type="Gene3D" id="3.30.420.10">
    <property type="entry name" value="Ribonuclease H-like superfamily/Ribonuclease H"/>
    <property type="match status" value="2"/>
</dbReference>
<evidence type="ECO:0000256" key="8">
    <source>
        <dbReference type="ARBA" id="ARBA00023118"/>
    </source>
</evidence>
<feature type="binding site" evidence="12">
    <location>
        <position position="16"/>
    </location>
    <ligand>
        <name>Mg(2+)</name>
        <dbReference type="ChEBI" id="CHEBI:18420"/>
        <label>1</label>
    </ligand>
</feature>
<feature type="binding site" evidence="12">
    <location>
        <position position="559"/>
    </location>
    <ligand>
        <name>Mg(2+)</name>
        <dbReference type="ChEBI" id="CHEBI:18420"/>
        <label>1</label>
    </ligand>
</feature>
<dbReference type="InterPro" id="IPR003615">
    <property type="entry name" value="HNH_nuc"/>
</dbReference>
<keyword evidence="10" id="KW-0464">Manganese</keyword>
<dbReference type="Gene3D" id="1.10.30.50">
    <property type="match status" value="1"/>
</dbReference>
<comment type="domain">
    <text evidence="12">Has 2 endonuclease domains. The discontinuous RuvC-like domain cleaves the target DNA noncomplementary to crRNA while the HNH nuclease domain cleaves the target DNA complementary to crRNA.</text>
</comment>
<dbReference type="InterPro" id="IPR041383">
    <property type="entry name" value="RuvC_III"/>
</dbReference>
<evidence type="ECO:0000259" key="13">
    <source>
        <dbReference type="PROSITE" id="PS51749"/>
    </source>
</evidence>
<comment type="cofactor">
    <cofactor evidence="1 12">
        <name>Mg(2+)</name>
        <dbReference type="ChEBI" id="CHEBI:18420"/>
    </cofactor>
</comment>
<evidence type="ECO:0000256" key="11">
    <source>
        <dbReference type="ARBA" id="ARBA00046380"/>
    </source>
</evidence>
<evidence type="ECO:0000256" key="7">
    <source>
        <dbReference type="ARBA" id="ARBA00022884"/>
    </source>
</evidence>
<feature type="binding site" evidence="12">
    <location>
        <position position="16"/>
    </location>
    <ligand>
        <name>Mg(2+)</name>
        <dbReference type="ChEBI" id="CHEBI:18420"/>
        <label>2</label>
    </ligand>
</feature>
<dbReference type="HAMAP" id="MF_01480">
    <property type="entry name" value="Cas9"/>
    <property type="match status" value="1"/>
</dbReference>
<keyword evidence="5 12" id="KW-0378">Hydrolase</keyword>
<dbReference type="InterPro" id="IPR036397">
    <property type="entry name" value="RNaseH_sf"/>
</dbReference>
<proteinExistence type="inferred from homology"/>
<keyword evidence="8 12" id="KW-0051">Antiviral defense</keyword>
<evidence type="ECO:0000256" key="1">
    <source>
        <dbReference type="ARBA" id="ARBA00001946"/>
    </source>
</evidence>
<keyword evidence="6 12" id="KW-0460">Magnesium</keyword>
<evidence type="ECO:0000256" key="4">
    <source>
        <dbReference type="ARBA" id="ARBA00022759"/>
    </source>
</evidence>
<feature type="domain" description="HNH Cas9-type" evidence="13">
    <location>
        <begin position="553"/>
        <end position="722"/>
    </location>
</feature>
<feature type="active site" description="Proton acceptor for HNH nuclease domain" evidence="12">
    <location>
        <position position="639"/>
    </location>
</feature>
<evidence type="ECO:0000313" key="15">
    <source>
        <dbReference type="Proteomes" id="UP001565200"/>
    </source>
</evidence>
<feature type="binding site" evidence="12">
    <location>
        <position position="563"/>
    </location>
    <ligand>
        <name>Mg(2+)</name>
        <dbReference type="ChEBI" id="CHEBI:18420"/>
        <label>2</label>
    </ligand>
</feature>
<evidence type="ECO:0000256" key="3">
    <source>
        <dbReference type="ARBA" id="ARBA00022723"/>
    </source>
</evidence>
<organism evidence="14 15">
    <name type="scientific">Heminiphilus faecis</name>
    <dbReference type="NCBI Taxonomy" id="2601703"/>
    <lineage>
        <taxon>Bacteria</taxon>
        <taxon>Pseudomonadati</taxon>
        <taxon>Bacteroidota</taxon>
        <taxon>Bacteroidia</taxon>
        <taxon>Bacteroidales</taxon>
        <taxon>Muribaculaceae</taxon>
        <taxon>Heminiphilus</taxon>
    </lineage>
</organism>
<name>A0ABV4CSD6_9BACT</name>
<feature type="binding site" evidence="12">
    <location>
        <position position="807"/>
    </location>
    <ligand>
        <name>Mg(2+)</name>
        <dbReference type="ChEBI" id="CHEBI:18420"/>
        <label>2</label>
    </ligand>
</feature>
<evidence type="ECO:0000256" key="5">
    <source>
        <dbReference type="ARBA" id="ARBA00022801"/>
    </source>
</evidence>
<keyword evidence="7 12" id="KW-0694">RNA-binding</keyword>
<reference evidence="14 15" key="1">
    <citation type="submission" date="2024-03" db="EMBL/GenBank/DDBJ databases">
        <title>Mouse gut bacterial collection (mGBC) of GemPharmatech.</title>
        <authorList>
            <person name="He Y."/>
            <person name="Dong L."/>
            <person name="Wu D."/>
            <person name="Gao X."/>
            <person name="Lin Z."/>
        </authorList>
    </citation>
    <scope>NUCLEOTIDE SEQUENCE [LARGE SCALE GENOMIC DNA]</scope>
    <source>
        <strain evidence="14 15">54-13</strain>
    </source>
</reference>
<keyword evidence="2 12" id="KW-0540">Nuclease</keyword>
<dbReference type="RefSeq" id="WP_121698139.1">
    <property type="nucleotide sequence ID" value="NZ_JBCLPP010000003.1"/>
</dbReference>
<keyword evidence="9 12" id="KW-0238">DNA-binding</keyword>
<gene>
    <name evidence="12 14" type="primary">cas9</name>
    <name evidence="14" type="synonym">csn1</name>
    <name evidence="14" type="ORF">AAK873_01515</name>
</gene>
<evidence type="ECO:0000256" key="9">
    <source>
        <dbReference type="ARBA" id="ARBA00023125"/>
    </source>
</evidence>
<dbReference type="InterPro" id="IPR033114">
    <property type="entry name" value="HNH_CAS9"/>
</dbReference>
<sequence length="1248" mass="143312">MEKALNNNIRVILGLDLGVGSIGWALIEVDDADKPVRIVDTGVRVIPLTTEQSDGFVKGNGKSVNQGRTECRTIRKGYDRYQSRRADLKEDISGLGMDYGTELVALPPLTLWKLRADAATPGCRLALPEIGRVLMHINQKRGYKHAKSDLGDRKQTEYVASVNKRYKDIQDAGMTVGQAIYARLEASAVTGENGKVQCTYKAKGEVFPRAAYEAEFDAVMKAQQPFYEDVLTDEAIARLRNIIFYQRPLKSCKHLVSICDFEKRPYVGAQGSIVYSGPKVAPRTSPLAQLCAIWESVNNIVLKSRRNTSTGALFDTEAEGRYELSIDEKRDIVAFMNTHEKLTVTELLKILGLSKKHGFSAGEAVGKGLKGNTTYCRLKKALGNYSGAEDLLRFEVHNVDTGNVDEETGEIILETSNDLMEQPLYKLWHTVYSINDKEELRSALAKKFGIDDDEVVERLYAIDFTKDGFANKSARFMRRLLPYLQQGRMYSEACTYINVNHSNSLTSEEKLRRELKNRLEPLKKNELRQPVVEKILNQMINLVNAVFDRYGHVDEVRVELARELKRSKDERNKMWSDNTKRERENKQYAERILENSIAPSKNRIKKYRMWEESGKLCMYCGQPVNFKEFGEGNGAEIEHILPKSVFFDNSFSNLVCACRKCNQDKGNMTAFDYVKKMLPDKFDSYVEKVEELYENHKISKTKHDRLLMSHTDIPEDFLNRDLRETQYISKKAKELLFSVVRDVTVTTGSVTDFFRHVWGYDEILHNLNLEIYKRSDRTQMMEYIHNGQRHVEERITDWSKRLDHRHHAIDALTVALMKPAYINRLNRLNTERDRMYEELKEQSPEYRRKHSLLEDWSARQPHFSVNEVMEAVKRIAVSLKAGKKVVTPGKRLVYKNGKRVVKQTGILVPRGALTKESVYGKIKVLERNRPLKQLLISPEEIVDAAVRDIIIDALKQNGNDQKKTLNYLKKHPVVVNGREVKAADCYTERFVIKTDIKTLKCKDVESIVDEGVKRAVRRRMEECGNNDSAFQKSLVDRPVYVDKNNRYPVYTVRLFDSWRADAVAPVRKDLSGRPIGYAAKRNNHHVALYKSSGGEIHEIVVPFWDAVLRCRYNLPIVIETPDDVWDDIAGRSDEIPEEVLATLPQPGWKLFMSMQQNEMFILGLTDEEFMDAISEDNKALLTAHLYRVQKLATVNYYFRLHTQTTVDAKNELVDKESRMLYVVQSMKTLSLLNPIKVRINYLGEIIPI</sequence>
<dbReference type="EMBL" id="JBCLPP010000003">
    <property type="protein sequence ID" value="MEY8244292.1"/>
    <property type="molecule type" value="Genomic_DNA"/>
</dbReference>
<comment type="caution">
    <text evidence="14">The sequence shown here is derived from an EMBL/GenBank/DDBJ whole genome shotgun (WGS) entry which is preliminary data.</text>
</comment>
<keyword evidence="4 12" id="KW-0255">Endonuclease</keyword>
<dbReference type="Proteomes" id="UP001565200">
    <property type="component" value="Unassembled WGS sequence"/>
</dbReference>
<dbReference type="NCBIfam" id="TIGR01865">
    <property type="entry name" value="cas_Csn1"/>
    <property type="match status" value="1"/>
</dbReference>
<evidence type="ECO:0000256" key="10">
    <source>
        <dbReference type="ARBA" id="ARBA00023211"/>
    </source>
</evidence>
<evidence type="ECO:0000256" key="12">
    <source>
        <dbReference type="HAMAP-Rule" id="MF_01480"/>
    </source>
</evidence>
<evidence type="ECO:0000256" key="6">
    <source>
        <dbReference type="ARBA" id="ARBA00022842"/>
    </source>
</evidence>
<evidence type="ECO:0000313" key="14">
    <source>
        <dbReference type="EMBL" id="MEY8244292.1"/>
    </source>
</evidence>
<feature type="binding site" evidence="12">
    <location>
        <position position="563"/>
    </location>
    <ligand>
        <name>Mg(2+)</name>
        <dbReference type="ChEBI" id="CHEBI:18420"/>
        <label>1</label>
    </ligand>
</feature>
<protein>
    <recommendedName>
        <fullName evidence="12">CRISPR-associated endonuclease Cas9</fullName>
        <ecNumber evidence="12">3.1.-.-</ecNumber>
    </recommendedName>
</protein>
<evidence type="ECO:0000256" key="2">
    <source>
        <dbReference type="ARBA" id="ARBA00022722"/>
    </source>
</evidence>